<reference evidence="1" key="1">
    <citation type="submission" date="2021-03" db="EMBL/GenBank/DDBJ databases">
        <title>Whole genome shotgun sequence of Actinoplanes auranticolor NBRC 12245.</title>
        <authorList>
            <person name="Komaki H."/>
            <person name="Tamura T."/>
        </authorList>
    </citation>
    <scope>NUCLEOTIDE SEQUENCE</scope>
    <source>
        <strain evidence="1">NBRC 12245</strain>
    </source>
</reference>
<gene>
    <name evidence="1" type="ORF">Aau02nite_85700</name>
</gene>
<organism evidence="1 2">
    <name type="scientific">Actinoplanes auranticolor</name>
    <dbReference type="NCBI Taxonomy" id="47988"/>
    <lineage>
        <taxon>Bacteria</taxon>
        <taxon>Bacillati</taxon>
        <taxon>Actinomycetota</taxon>
        <taxon>Actinomycetes</taxon>
        <taxon>Micromonosporales</taxon>
        <taxon>Micromonosporaceae</taxon>
        <taxon>Actinoplanes</taxon>
    </lineage>
</organism>
<dbReference type="AlphaFoldDB" id="A0A919VXJ0"/>
<comment type="caution">
    <text evidence="1">The sequence shown here is derived from an EMBL/GenBank/DDBJ whole genome shotgun (WGS) entry which is preliminary data.</text>
</comment>
<evidence type="ECO:0008006" key="3">
    <source>
        <dbReference type="Google" id="ProtNLM"/>
    </source>
</evidence>
<evidence type="ECO:0000313" key="1">
    <source>
        <dbReference type="EMBL" id="GIM79422.1"/>
    </source>
</evidence>
<dbReference type="Proteomes" id="UP000681340">
    <property type="component" value="Unassembled WGS sequence"/>
</dbReference>
<dbReference type="EMBL" id="BOQL01000082">
    <property type="protein sequence ID" value="GIM79422.1"/>
    <property type="molecule type" value="Genomic_DNA"/>
</dbReference>
<dbReference type="Gene3D" id="3.40.1580.10">
    <property type="entry name" value="SMI1/KNR4-like"/>
    <property type="match status" value="1"/>
</dbReference>
<dbReference type="InterPro" id="IPR037883">
    <property type="entry name" value="Knr4/Smi1-like_sf"/>
</dbReference>
<evidence type="ECO:0000313" key="2">
    <source>
        <dbReference type="Proteomes" id="UP000681340"/>
    </source>
</evidence>
<keyword evidence="2" id="KW-1185">Reference proteome</keyword>
<dbReference type="RefSeq" id="WP_212994363.1">
    <property type="nucleotide sequence ID" value="NZ_BAABEA010000048.1"/>
</dbReference>
<sequence length="183" mass="20408">MLTLGDLERVAPALLAHRSATARPVDWELLRTDLGITFPSDYREYVDHYPALSYDDFMMIVVPEPGNESGYARGAFGTLEIMTRLAERNMTEDYTFHPHEGGLFPWGESNEGDLFFWRKNGPDPDRWPVVVHTSNGDWWEHEGGLVSLMVGLIDGSVEHLGLPPEPGPNPTVDLMVPASDSQG</sequence>
<accession>A0A919VXJ0</accession>
<protein>
    <recommendedName>
        <fullName evidence="3">SUKH superfamily protein</fullName>
    </recommendedName>
</protein>
<proteinExistence type="predicted"/>
<dbReference type="SUPFAM" id="SSF160631">
    <property type="entry name" value="SMI1/KNR4-like"/>
    <property type="match status" value="1"/>
</dbReference>
<name>A0A919VXJ0_9ACTN</name>